<dbReference type="PRINTS" id="PR00368">
    <property type="entry name" value="FADPNR"/>
</dbReference>
<dbReference type="InterPro" id="IPR023753">
    <property type="entry name" value="FAD/NAD-binding_dom"/>
</dbReference>
<keyword evidence="7" id="KW-0408">Iron</keyword>
<organism evidence="10 11">
    <name type="scientific">Ignelater luminosus</name>
    <name type="common">Cucubano</name>
    <name type="synonym">Pyrophorus luminosus</name>
    <dbReference type="NCBI Taxonomy" id="2038154"/>
    <lineage>
        <taxon>Eukaryota</taxon>
        <taxon>Metazoa</taxon>
        <taxon>Ecdysozoa</taxon>
        <taxon>Arthropoda</taxon>
        <taxon>Hexapoda</taxon>
        <taxon>Insecta</taxon>
        <taxon>Pterygota</taxon>
        <taxon>Neoptera</taxon>
        <taxon>Endopterygota</taxon>
        <taxon>Coleoptera</taxon>
        <taxon>Polyphaga</taxon>
        <taxon>Elateriformia</taxon>
        <taxon>Elateroidea</taxon>
        <taxon>Elateridae</taxon>
        <taxon>Agrypninae</taxon>
        <taxon>Pyrophorini</taxon>
        <taxon>Ignelater</taxon>
    </lineage>
</organism>
<evidence type="ECO:0000256" key="7">
    <source>
        <dbReference type="ARBA" id="ARBA00023004"/>
    </source>
</evidence>
<dbReference type="EMBL" id="VTPC01007075">
    <property type="protein sequence ID" value="KAF2894367.1"/>
    <property type="molecule type" value="Genomic_DNA"/>
</dbReference>
<evidence type="ECO:0000256" key="4">
    <source>
        <dbReference type="ARBA" id="ARBA00022723"/>
    </source>
</evidence>
<proteinExistence type="predicted"/>
<dbReference type="Pfam" id="PF00355">
    <property type="entry name" value="Rieske"/>
    <property type="match status" value="1"/>
</dbReference>
<name>A0A8K0D1H6_IGNLU</name>
<comment type="caution">
    <text evidence="10">The sequence shown here is derived from an EMBL/GenBank/DDBJ whole genome shotgun (WGS) entry which is preliminary data.</text>
</comment>
<dbReference type="InterPro" id="IPR036188">
    <property type="entry name" value="FAD/NAD-bd_sf"/>
</dbReference>
<evidence type="ECO:0000256" key="3">
    <source>
        <dbReference type="ARBA" id="ARBA00022714"/>
    </source>
</evidence>
<accession>A0A8K0D1H6</accession>
<dbReference type="AlphaFoldDB" id="A0A8K0D1H6"/>
<dbReference type="PANTHER" id="PTHR43557">
    <property type="entry name" value="APOPTOSIS-INDUCING FACTOR 1"/>
    <property type="match status" value="1"/>
</dbReference>
<dbReference type="Proteomes" id="UP000801492">
    <property type="component" value="Unassembled WGS sequence"/>
</dbReference>
<keyword evidence="8" id="KW-0411">Iron-sulfur</keyword>
<dbReference type="Gene3D" id="3.50.50.60">
    <property type="entry name" value="FAD/NAD(P)-binding domain"/>
    <property type="match status" value="2"/>
</dbReference>
<dbReference type="SUPFAM" id="SSF51905">
    <property type="entry name" value="FAD/NAD(P)-binding domain"/>
    <property type="match status" value="1"/>
</dbReference>
<dbReference type="GO" id="GO:0046872">
    <property type="term" value="F:metal ion binding"/>
    <property type="evidence" value="ECO:0007669"/>
    <property type="project" value="UniProtKB-KW"/>
</dbReference>
<dbReference type="GO" id="GO:0016651">
    <property type="term" value="F:oxidoreductase activity, acting on NAD(P)H"/>
    <property type="evidence" value="ECO:0007669"/>
    <property type="project" value="TreeGrafter"/>
</dbReference>
<dbReference type="SUPFAM" id="SSF50022">
    <property type="entry name" value="ISP domain"/>
    <property type="match status" value="1"/>
</dbReference>
<dbReference type="PRINTS" id="PR00411">
    <property type="entry name" value="PNDRDTASEI"/>
</dbReference>
<evidence type="ECO:0000313" key="10">
    <source>
        <dbReference type="EMBL" id="KAF2894367.1"/>
    </source>
</evidence>
<dbReference type="GO" id="GO:0005737">
    <property type="term" value="C:cytoplasm"/>
    <property type="evidence" value="ECO:0007669"/>
    <property type="project" value="TreeGrafter"/>
</dbReference>
<evidence type="ECO:0000259" key="9">
    <source>
        <dbReference type="PROSITE" id="PS51296"/>
    </source>
</evidence>
<evidence type="ECO:0000256" key="6">
    <source>
        <dbReference type="ARBA" id="ARBA00023002"/>
    </source>
</evidence>
<protein>
    <recommendedName>
        <fullName evidence="9">Rieske domain-containing protein</fullName>
    </recommendedName>
</protein>
<keyword evidence="4" id="KW-0479">Metal-binding</keyword>
<evidence type="ECO:0000256" key="5">
    <source>
        <dbReference type="ARBA" id="ARBA00022827"/>
    </source>
</evidence>
<dbReference type="Gene3D" id="2.102.10.10">
    <property type="entry name" value="Rieske [2Fe-2S] iron-sulphur domain"/>
    <property type="match status" value="1"/>
</dbReference>
<dbReference type="InterPro" id="IPR050446">
    <property type="entry name" value="FAD-oxidoreductase/Apoptosis"/>
</dbReference>
<dbReference type="PANTHER" id="PTHR43557:SF2">
    <property type="entry name" value="RIESKE DOMAIN-CONTAINING PROTEIN-RELATED"/>
    <property type="match status" value="1"/>
</dbReference>
<reference evidence="10" key="1">
    <citation type="submission" date="2019-08" db="EMBL/GenBank/DDBJ databases">
        <title>The genome of the North American firefly Photinus pyralis.</title>
        <authorList>
            <consortium name="Photinus pyralis genome working group"/>
            <person name="Fallon T.R."/>
            <person name="Sander Lower S.E."/>
            <person name="Weng J.-K."/>
        </authorList>
    </citation>
    <scope>NUCLEOTIDE SEQUENCE</scope>
    <source>
        <strain evidence="10">TRF0915ILg1</strain>
        <tissue evidence="10">Whole body</tissue>
    </source>
</reference>
<gene>
    <name evidence="10" type="ORF">ILUMI_11808</name>
</gene>
<dbReference type="Pfam" id="PF07992">
    <property type="entry name" value="Pyr_redox_2"/>
    <property type="match status" value="1"/>
</dbReference>
<keyword evidence="11" id="KW-1185">Reference proteome</keyword>
<dbReference type="OrthoDB" id="432169at2759"/>
<keyword evidence="6" id="KW-0560">Oxidoreductase</keyword>
<evidence type="ECO:0000313" key="11">
    <source>
        <dbReference type="Proteomes" id="UP000801492"/>
    </source>
</evidence>
<keyword evidence="5" id="KW-0274">FAD</keyword>
<keyword evidence="3" id="KW-0001">2Fe-2S</keyword>
<dbReference type="PROSITE" id="PS51296">
    <property type="entry name" value="RIESKE"/>
    <property type="match status" value="1"/>
</dbReference>
<evidence type="ECO:0000256" key="2">
    <source>
        <dbReference type="ARBA" id="ARBA00022630"/>
    </source>
</evidence>
<dbReference type="InterPro" id="IPR017941">
    <property type="entry name" value="Rieske_2Fe-2S"/>
</dbReference>
<keyword evidence="2" id="KW-0285">Flavoprotein</keyword>
<dbReference type="InterPro" id="IPR036922">
    <property type="entry name" value="Rieske_2Fe-2S_sf"/>
</dbReference>
<feature type="domain" description="Rieske" evidence="9">
    <location>
        <begin position="1"/>
        <end position="58"/>
    </location>
</feature>
<evidence type="ECO:0000256" key="8">
    <source>
        <dbReference type="ARBA" id="ARBA00023014"/>
    </source>
</evidence>
<sequence>MCTHYGAPLEQSALGDGRLVCQWHGACFDIATGDIEDFPGLDSLPCYQVKVENHQVKVRARKSELKTHKRIKPMVKRDPNNNQHFVVIGGGPSGAVCIETLRQEGFRGKITLIAKENYYPYDRIRVNKTMDVAMSEIQLRKPEFYNEYGIDIKKGCEAVGIDTTEKKIKLQDGSSMNYDVVYIATGCEARRAPIPGANLKNVIVFREYNNAVYAQALLSPEKHVVVLGSSFIGMEAAAYCVDQVEKVTIVSKDSVPFQASMGPQIGAGVMKMFEKNGVHFVVNSGFKRCIDDGNGTVGSV</sequence>
<dbReference type="GO" id="GO:0051537">
    <property type="term" value="F:2 iron, 2 sulfur cluster binding"/>
    <property type="evidence" value="ECO:0007669"/>
    <property type="project" value="UniProtKB-KW"/>
</dbReference>
<evidence type="ECO:0000256" key="1">
    <source>
        <dbReference type="ARBA" id="ARBA00001974"/>
    </source>
</evidence>
<comment type="cofactor">
    <cofactor evidence="1">
        <name>FAD</name>
        <dbReference type="ChEBI" id="CHEBI:57692"/>
    </cofactor>
</comment>